<dbReference type="PROSITE" id="PS51186">
    <property type="entry name" value="GNAT"/>
    <property type="match status" value="1"/>
</dbReference>
<sequence>MNITLRQGRTEDLDAIVHLEQIAFADDRFSRRQLWHLLNRGHALTLVAEDEQGALLGYGMLLFRRGSVRVRLYSFCVHPDARGAGIGRRLLEALEREALERGAEYLSLEVRADNRVALRLYRRMGYRLSRWLDDYYADGCDGWQMEKALRQPCEAPMV</sequence>
<keyword evidence="4" id="KW-0687">Ribonucleoprotein</keyword>
<dbReference type="EMBL" id="FNES01000014">
    <property type="protein sequence ID" value="SDK28486.1"/>
    <property type="molecule type" value="Genomic_DNA"/>
</dbReference>
<dbReference type="InterPro" id="IPR050832">
    <property type="entry name" value="Bact_Acetyltransf"/>
</dbReference>
<proteinExistence type="predicted"/>
<dbReference type="GO" id="GO:0005840">
    <property type="term" value="C:ribosome"/>
    <property type="evidence" value="ECO:0007669"/>
    <property type="project" value="UniProtKB-KW"/>
</dbReference>
<dbReference type="CDD" id="cd04301">
    <property type="entry name" value="NAT_SF"/>
    <property type="match status" value="1"/>
</dbReference>
<accession>A0A1G9AM75</accession>
<dbReference type="GO" id="GO:0016747">
    <property type="term" value="F:acyltransferase activity, transferring groups other than amino-acyl groups"/>
    <property type="evidence" value="ECO:0007669"/>
    <property type="project" value="InterPro"/>
</dbReference>
<protein>
    <submittedName>
        <fullName evidence="4">Ribosomal protein S18 acetylase RimI</fullName>
    </submittedName>
</protein>
<evidence type="ECO:0000256" key="2">
    <source>
        <dbReference type="ARBA" id="ARBA00023315"/>
    </source>
</evidence>
<reference evidence="4 5" key="1">
    <citation type="submission" date="2016-10" db="EMBL/GenBank/DDBJ databases">
        <authorList>
            <person name="de Groot N.N."/>
        </authorList>
    </citation>
    <scope>NUCLEOTIDE SEQUENCE [LARGE SCALE GENOMIC DNA]</scope>
    <source>
        <strain evidence="4 5">CGMCC 1.6133</strain>
    </source>
</reference>
<dbReference type="PANTHER" id="PTHR43877:SF2">
    <property type="entry name" value="AMINOALKYLPHOSPHONATE N-ACETYLTRANSFERASE-RELATED"/>
    <property type="match status" value="1"/>
</dbReference>
<dbReference type="SUPFAM" id="SSF55729">
    <property type="entry name" value="Acyl-CoA N-acyltransferases (Nat)"/>
    <property type="match status" value="1"/>
</dbReference>
<keyword evidence="5" id="KW-1185">Reference proteome</keyword>
<dbReference type="PANTHER" id="PTHR43877">
    <property type="entry name" value="AMINOALKYLPHOSPHONATE N-ACETYLTRANSFERASE-RELATED-RELATED"/>
    <property type="match status" value="1"/>
</dbReference>
<dbReference type="InterPro" id="IPR016181">
    <property type="entry name" value="Acyl_CoA_acyltransferase"/>
</dbReference>
<gene>
    <name evidence="4" type="ORF">SAMN04487954_11432</name>
</gene>
<dbReference type="Pfam" id="PF00583">
    <property type="entry name" value="Acetyltransf_1"/>
    <property type="match status" value="1"/>
</dbReference>
<dbReference type="STRING" id="376427.SAMN04487954_11432"/>
<evidence type="ECO:0000259" key="3">
    <source>
        <dbReference type="PROSITE" id="PS51186"/>
    </source>
</evidence>
<evidence type="ECO:0000313" key="5">
    <source>
        <dbReference type="Proteomes" id="UP000198525"/>
    </source>
</evidence>
<dbReference type="RefSeq" id="WP_089687747.1">
    <property type="nucleotide sequence ID" value="NZ_FNES01000014.1"/>
</dbReference>
<evidence type="ECO:0000313" key="4">
    <source>
        <dbReference type="EMBL" id="SDK28486.1"/>
    </source>
</evidence>
<evidence type="ECO:0000256" key="1">
    <source>
        <dbReference type="ARBA" id="ARBA00022679"/>
    </source>
</evidence>
<keyword evidence="1" id="KW-0808">Transferase</keyword>
<dbReference type="Gene3D" id="3.40.630.30">
    <property type="match status" value="1"/>
</dbReference>
<keyword evidence="2" id="KW-0012">Acyltransferase</keyword>
<keyword evidence="4" id="KW-0689">Ribosomal protein</keyword>
<dbReference type="OrthoDB" id="27442at2"/>
<name>A0A1G9AM75_9GAMM</name>
<dbReference type="Proteomes" id="UP000198525">
    <property type="component" value="Unassembled WGS sequence"/>
</dbReference>
<feature type="domain" description="N-acetyltransferase" evidence="3">
    <location>
        <begin position="3"/>
        <end position="150"/>
    </location>
</feature>
<organism evidence="4 5">
    <name type="scientific">Billgrantia gudaonensis</name>
    <dbReference type="NCBI Taxonomy" id="376427"/>
    <lineage>
        <taxon>Bacteria</taxon>
        <taxon>Pseudomonadati</taxon>
        <taxon>Pseudomonadota</taxon>
        <taxon>Gammaproteobacteria</taxon>
        <taxon>Oceanospirillales</taxon>
        <taxon>Halomonadaceae</taxon>
        <taxon>Billgrantia</taxon>
    </lineage>
</organism>
<dbReference type="AlphaFoldDB" id="A0A1G9AM75"/>
<dbReference type="InterPro" id="IPR000182">
    <property type="entry name" value="GNAT_dom"/>
</dbReference>